<dbReference type="AlphaFoldDB" id="A0AAV2G5V2"/>
<sequence>MQQCGTAYSQLCCAICSVASQSYFTFSGNHQAGYASALLLFRLSICDMVFSNGLEFGWIVLFLQQIVSEME</sequence>
<dbReference type="Proteomes" id="UP001497516">
    <property type="component" value="Chromosome 8"/>
</dbReference>
<name>A0AAV2G5V2_9ROSI</name>
<keyword evidence="2" id="KW-1185">Reference proteome</keyword>
<evidence type="ECO:0000313" key="2">
    <source>
        <dbReference type="Proteomes" id="UP001497516"/>
    </source>
</evidence>
<proteinExistence type="predicted"/>
<evidence type="ECO:0000313" key="1">
    <source>
        <dbReference type="EMBL" id="CAL1406050.1"/>
    </source>
</evidence>
<protein>
    <submittedName>
        <fullName evidence="1">Uncharacterized protein</fullName>
    </submittedName>
</protein>
<gene>
    <name evidence="1" type="ORF">LTRI10_LOCUS45801</name>
</gene>
<organism evidence="1 2">
    <name type="scientific">Linum trigynum</name>
    <dbReference type="NCBI Taxonomy" id="586398"/>
    <lineage>
        <taxon>Eukaryota</taxon>
        <taxon>Viridiplantae</taxon>
        <taxon>Streptophyta</taxon>
        <taxon>Embryophyta</taxon>
        <taxon>Tracheophyta</taxon>
        <taxon>Spermatophyta</taxon>
        <taxon>Magnoliopsida</taxon>
        <taxon>eudicotyledons</taxon>
        <taxon>Gunneridae</taxon>
        <taxon>Pentapetalae</taxon>
        <taxon>rosids</taxon>
        <taxon>fabids</taxon>
        <taxon>Malpighiales</taxon>
        <taxon>Linaceae</taxon>
        <taxon>Linum</taxon>
    </lineage>
</organism>
<accession>A0AAV2G5V2</accession>
<reference evidence="1 2" key="1">
    <citation type="submission" date="2024-04" db="EMBL/GenBank/DDBJ databases">
        <authorList>
            <person name="Fracassetti M."/>
        </authorList>
    </citation>
    <scope>NUCLEOTIDE SEQUENCE [LARGE SCALE GENOMIC DNA]</scope>
</reference>
<dbReference type="EMBL" id="OZ034821">
    <property type="protein sequence ID" value="CAL1406050.1"/>
    <property type="molecule type" value="Genomic_DNA"/>
</dbReference>